<dbReference type="AlphaFoldDB" id="A0A6P2CCN3"/>
<evidence type="ECO:0000313" key="5">
    <source>
        <dbReference type="Proteomes" id="UP000471120"/>
    </source>
</evidence>
<gene>
    <name evidence="4" type="ORF">DW322_00585</name>
</gene>
<keyword evidence="4" id="KW-0255">Endonuclease</keyword>
<feature type="region of interest" description="Disordered" evidence="2">
    <location>
        <begin position="174"/>
        <end position="208"/>
    </location>
</feature>
<feature type="domain" description="HNH nuclease" evidence="3">
    <location>
        <begin position="355"/>
        <end position="407"/>
    </location>
</feature>
<accession>A0A6P2CCN3</accession>
<dbReference type="InterPro" id="IPR003615">
    <property type="entry name" value="HNH_nuc"/>
</dbReference>
<dbReference type="SMART" id="SM00507">
    <property type="entry name" value="HNHc"/>
    <property type="match status" value="1"/>
</dbReference>
<dbReference type="EMBL" id="QRCM01000001">
    <property type="protein sequence ID" value="TXG89006.1"/>
    <property type="molecule type" value="Genomic_DNA"/>
</dbReference>
<dbReference type="Proteomes" id="UP000471120">
    <property type="component" value="Unassembled WGS sequence"/>
</dbReference>
<name>A0A6P2CCN3_9NOCA</name>
<keyword evidence="4" id="KW-0540">Nuclease</keyword>
<evidence type="ECO:0000256" key="2">
    <source>
        <dbReference type="SAM" id="MobiDB-lite"/>
    </source>
</evidence>
<comment type="caution">
    <text evidence="4">The sequence shown here is derived from an EMBL/GenBank/DDBJ whole genome shotgun (WGS) entry which is preliminary data.</text>
</comment>
<dbReference type="GO" id="GO:0008270">
    <property type="term" value="F:zinc ion binding"/>
    <property type="evidence" value="ECO:0007669"/>
    <property type="project" value="InterPro"/>
</dbReference>
<keyword evidence="4" id="KW-0378">Hydrolase</keyword>
<dbReference type="GO" id="GO:0004519">
    <property type="term" value="F:endonuclease activity"/>
    <property type="evidence" value="ECO:0007669"/>
    <property type="project" value="UniProtKB-KW"/>
</dbReference>
<feature type="region of interest" description="Disordered" evidence="2">
    <location>
        <begin position="464"/>
        <end position="489"/>
    </location>
</feature>
<dbReference type="CDD" id="cd00085">
    <property type="entry name" value="HNHc"/>
    <property type="match status" value="1"/>
</dbReference>
<proteinExistence type="inferred from homology"/>
<organism evidence="4 5">
    <name type="scientific">Rhodococcus rhodnii</name>
    <dbReference type="NCBI Taxonomy" id="38312"/>
    <lineage>
        <taxon>Bacteria</taxon>
        <taxon>Bacillati</taxon>
        <taxon>Actinomycetota</taxon>
        <taxon>Actinomycetes</taxon>
        <taxon>Mycobacteriales</taxon>
        <taxon>Nocardiaceae</taxon>
        <taxon>Rhodococcus</taxon>
    </lineage>
</organism>
<evidence type="ECO:0000259" key="3">
    <source>
        <dbReference type="SMART" id="SM00507"/>
    </source>
</evidence>
<evidence type="ECO:0000256" key="1">
    <source>
        <dbReference type="ARBA" id="ARBA00023450"/>
    </source>
</evidence>
<reference evidence="4 5" key="1">
    <citation type="submission" date="2018-07" db="EMBL/GenBank/DDBJ databases">
        <title>Genome sequence of Rhodococcus rhodnii ATCC 35071 from Rhodnius prolixus.</title>
        <authorList>
            <person name="Patel V."/>
            <person name="Vogel K.J."/>
        </authorList>
    </citation>
    <scope>NUCLEOTIDE SEQUENCE [LARGE SCALE GENOMIC DNA]</scope>
    <source>
        <strain evidence="4 5">ATCC 35071</strain>
    </source>
</reference>
<dbReference type="GO" id="GO:0003676">
    <property type="term" value="F:nucleic acid binding"/>
    <property type="evidence" value="ECO:0007669"/>
    <property type="project" value="InterPro"/>
</dbReference>
<sequence>MEDHLASLDAAVEGLLAAPLAGLSDAEVVEALQRMEVSLRKASAAGHRVIVESVERSIPATLACRSVNEFLVQSLRISSADAARRVRGAIKTGTWHTASGEALDAALPTTAAAVRDGVIGPDHVAAIARTMRQIPCSTPTEEVDAAEQILADAARSTTPDDVTKIGVRLLAHLDPDGKAPDERDRKRRRGLRLGRQGTDLMTPVSGLLDPQTRALLEPVLAKLARPGMNNPDDPESPSGDVDSPAVDRDALAKAAARDTRSAVQRNHDALKAALHHFLSSGVLGSHRGLPVTAIVTMTIDQVETAAGVATTATGGTVPVGDALRMAERAHPVLALFDHHGRPLHLGRRRRLASPDQRLALIAASRGCTRPGCDAPASLSAVHHITEWREGGATDITNEDLACDSCHALVHDGPGGWTTRVAPPGSPHPGRTEWIPPPHIDPARKPRVNHRHHLGDLVAGALARRRARQPAELRRGRVTNDAAGGDGEIP</sequence>
<evidence type="ECO:0000313" key="4">
    <source>
        <dbReference type="EMBL" id="TXG89006.1"/>
    </source>
</evidence>
<protein>
    <submittedName>
        <fullName evidence="4">HNH endonuclease</fullName>
    </submittedName>
</protein>
<feature type="compositionally biased region" description="Basic and acidic residues" evidence="2">
    <location>
        <begin position="174"/>
        <end position="184"/>
    </location>
</feature>
<comment type="similarity">
    <text evidence="1">Belongs to the Rv1128c/1148c/1588c/1702c/1945/3466 family.</text>
</comment>
<dbReference type="InterPro" id="IPR002711">
    <property type="entry name" value="HNH"/>
</dbReference>
<dbReference type="Pfam" id="PF02720">
    <property type="entry name" value="DUF222"/>
    <property type="match status" value="1"/>
</dbReference>
<feature type="region of interest" description="Disordered" evidence="2">
    <location>
        <begin position="224"/>
        <end position="245"/>
    </location>
</feature>
<dbReference type="Pfam" id="PF01844">
    <property type="entry name" value="HNH"/>
    <property type="match status" value="1"/>
</dbReference>
<dbReference type="InterPro" id="IPR003870">
    <property type="entry name" value="DUF222"/>
</dbReference>